<dbReference type="Proteomes" id="UP000318431">
    <property type="component" value="Unassembled WGS sequence"/>
</dbReference>
<keyword evidence="1" id="KW-0732">Signal</keyword>
<gene>
    <name evidence="3" type="ORF">IP91_02533</name>
</gene>
<dbReference type="NCBIfam" id="NF038129">
    <property type="entry name" value="PEP_NF038129"/>
    <property type="match status" value="1"/>
</dbReference>
<dbReference type="NCBIfam" id="TIGR02595">
    <property type="entry name" value="PEP_CTERM"/>
    <property type="match status" value="1"/>
</dbReference>
<dbReference type="Pfam" id="PF07589">
    <property type="entry name" value="PEP-CTERM"/>
    <property type="match status" value="1"/>
</dbReference>
<accession>A0A562R7T8</accession>
<organism evidence="3 4">
    <name type="scientific">Pseudoduganella lurida</name>
    <dbReference type="NCBI Taxonomy" id="1036180"/>
    <lineage>
        <taxon>Bacteria</taxon>
        <taxon>Pseudomonadati</taxon>
        <taxon>Pseudomonadota</taxon>
        <taxon>Betaproteobacteria</taxon>
        <taxon>Burkholderiales</taxon>
        <taxon>Oxalobacteraceae</taxon>
        <taxon>Telluria group</taxon>
        <taxon>Pseudoduganella</taxon>
    </lineage>
</organism>
<keyword evidence="4" id="KW-1185">Reference proteome</keyword>
<evidence type="ECO:0000256" key="1">
    <source>
        <dbReference type="SAM" id="SignalP"/>
    </source>
</evidence>
<evidence type="ECO:0000313" key="3">
    <source>
        <dbReference type="EMBL" id="TWI65127.1"/>
    </source>
</evidence>
<evidence type="ECO:0000259" key="2">
    <source>
        <dbReference type="Pfam" id="PF07589"/>
    </source>
</evidence>
<proteinExistence type="predicted"/>
<evidence type="ECO:0000313" key="4">
    <source>
        <dbReference type="Proteomes" id="UP000318431"/>
    </source>
</evidence>
<dbReference type="EMBL" id="VLLB01000004">
    <property type="protein sequence ID" value="TWI65127.1"/>
    <property type="molecule type" value="Genomic_DNA"/>
</dbReference>
<feature type="chain" id="PRO_5021911383" evidence="1">
    <location>
        <begin position="27"/>
        <end position="216"/>
    </location>
</feature>
<sequence>MSASFFFPRQAAAALALALCSSLAAADTTVAVSIDTSSFGTDGWLDFTYAGASNGTALPSTVTLANFAGFDSAAEVFTDGQVSGSLGAGYVIGNGGGYNDLFHAVNYGGVLSFTVTFSGDADPAAIVAGSTFAVTAYDADQQTQLGSSSDELNGSLLTIDWTPAAVAGGQGSIATAVYSDFASVSAVPEPSSWLMLGIGAMLVAGVARRKAAAFTA</sequence>
<feature type="signal peptide" evidence="1">
    <location>
        <begin position="1"/>
        <end position="26"/>
    </location>
</feature>
<reference evidence="3 4" key="1">
    <citation type="journal article" date="2015" name="Stand. Genomic Sci.">
        <title>Genomic Encyclopedia of Bacterial and Archaeal Type Strains, Phase III: the genomes of soil and plant-associated and newly described type strains.</title>
        <authorList>
            <person name="Whitman W.B."/>
            <person name="Woyke T."/>
            <person name="Klenk H.P."/>
            <person name="Zhou Y."/>
            <person name="Lilburn T.G."/>
            <person name="Beck B.J."/>
            <person name="De Vos P."/>
            <person name="Vandamme P."/>
            <person name="Eisen J.A."/>
            <person name="Garrity G."/>
            <person name="Hugenholtz P."/>
            <person name="Kyrpides N.C."/>
        </authorList>
    </citation>
    <scope>NUCLEOTIDE SEQUENCE [LARGE SCALE GENOMIC DNA]</scope>
    <source>
        <strain evidence="3 4">CGMCC 1.10822</strain>
    </source>
</reference>
<feature type="domain" description="Ice-binding protein C-terminal" evidence="2">
    <location>
        <begin position="186"/>
        <end position="209"/>
    </location>
</feature>
<dbReference type="RefSeq" id="WP_145649386.1">
    <property type="nucleotide sequence ID" value="NZ_VLLB01000004.1"/>
</dbReference>
<dbReference type="OrthoDB" id="8756107at2"/>
<comment type="caution">
    <text evidence="3">The sequence shown here is derived from an EMBL/GenBank/DDBJ whole genome shotgun (WGS) entry which is preliminary data.</text>
</comment>
<protein>
    <submittedName>
        <fullName evidence="3">Putative secreted protein with PEP-CTERM sorting signal</fullName>
    </submittedName>
</protein>
<dbReference type="AlphaFoldDB" id="A0A562R7T8"/>
<name>A0A562R7T8_9BURK</name>
<dbReference type="InterPro" id="IPR013424">
    <property type="entry name" value="Ice-binding_C"/>
</dbReference>